<proteinExistence type="predicted"/>
<comment type="caution">
    <text evidence="1">The sequence shown here is derived from an EMBL/GenBank/DDBJ whole genome shotgun (WGS) entry which is preliminary data.</text>
</comment>
<accession>A0AA86JM07</accession>
<dbReference type="EMBL" id="CAKJVE010000004">
    <property type="protein sequence ID" value="CAG9711498.1"/>
    <property type="molecule type" value="Genomic_DNA"/>
</dbReference>
<evidence type="ECO:0000313" key="1">
    <source>
        <dbReference type="EMBL" id="CAG9711498.1"/>
    </source>
</evidence>
<name>A0AA86JM07_9CLOT</name>
<organism evidence="1 2">
    <name type="scientific">Clostridium neonatale</name>
    <dbReference type="NCBI Taxonomy" id="137838"/>
    <lineage>
        <taxon>Bacteria</taxon>
        <taxon>Bacillati</taxon>
        <taxon>Bacillota</taxon>
        <taxon>Clostridia</taxon>
        <taxon>Eubacteriales</taxon>
        <taxon>Clostridiaceae</taxon>
        <taxon>Clostridium</taxon>
    </lineage>
</organism>
<reference evidence="1" key="1">
    <citation type="submission" date="2021-10" db="EMBL/GenBank/DDBJ databases">
        <authorList>
            <person name="Mesa V."/>
        </authorList>
    </citation>
    <scope>NUCLEOTIDE SEQUENCE</scope>
    <source>
        <strain evidence="1">CC3_PB</strain>
    </source>
</reference>
<dbReference type="AlphaFoldDB" id="A0AA86JM07"/>
<sequence>MNIKKEQFKKELFFGAGSGNRTHLASLEGWSITDIRYPHIYCM</sequence>
<protein>
    <submittedName>
        <fullName evidence="1">Uncharacterized protein</fullName>
    </submittedName>
</protein>
<evidence type="ECO:0000313" key="2">
    <source>
        <dbReference type="Proteomes" id="UP000789738"/>
    </source>
</evidence>
<gene>
    <name evidence="1" type="ORF">CNEO_45359</name>
</gene>
<dbReference type="Proteomes" id="UP000789738">
    <property type="component" value="Unassembled WGS sequence"/>
</dbReference>